<dbReference type="PANTHER" id="PTHR11851">
    <property type="entry name" value="METALLOPROTEASE"/>
    <property type="match status" value="1"/>
</dbReference>
<protein>
    <recommendedName>
        <fullName evidence="3">Peptidase M16 N-terminal domain-containing protein</fullName>
    </recommendedName>
</protein>
<evidence type="ECO:0000256" key="1">
    <source>
        <dbReference type="ARBA" id="ARBA00007261"/>
    </source>
</evidence>
<comment type="similarity">
    <text evidence="1">Belongs to the peptidase M16 family.</text>
</comment>
<dbReference type="eggNOG" id="KOG2067">
    <property type="taxonomic scope" value="Eukaryota"/>
</dbReference>
<dbReference type="GO" id="GO:0046872">
    <property type="term" value="F:metal ion binding"/>
    <property type="evidence" value="ECO:0007669"/>
    <property type="project" value="InterPro"/>
</dbReference>
<feature type="compositionally biased region" description="Polar residues" evidence="2">
    <location>
        <begin position="188"/>
        <end position="201"/>
    </location>
</feature>
<keyword evidence="5" id="KW-1185">Reference proteome</keyword>
<dbReference type="SUPFAM" id="SSF63411">
    <property type="entry name" value="LuxS/MPP-like metallohydrolase"/>
    <property type="match status" value="2"/>
</dbReference>
<feature type="region of interest" description="Disordered" evidence="2">
    <location>
        <begin position="160"/>
        <end position="201"/>
    </location>
</feature>
<reference evidence="4 5" key="1">
    <citation type="journal article" date="2012" name="Genome Biol.">
        <title>Genome and low-iron response of an oceanic diatom adapted to chronic iron limitation.</title>
        <authorList>
            <person name="Lommer M."/>
            <person name="Specht M."/>
            <person name="Roy A.S."/>
            <person name="Kraemer L."/>
            <person name="Andreson R."/>
            <person name="Gutowska M.A."/>
            <person name="Wolf J."/>
            <person name="Bergner S.V."/>
            <person name="Schilhabel M.B."/>
            <person name="Klostermeier U.C."/>
            <person name="Beiko R.G."/>
            <person name="Rosenstiel P."/>
            <person name="Hippler M."/>
            <person name="Laroche J."/>
        </authorList>
    </citation>
    <scope>NUCLEOTIDE SEQUENCE [LARGE SCALE GENOMIC DNA]</scope>
    <source>
        <strain evidence="4 5">CCMP1005</strain>
    </source>
</reference>
<dbReference type="EMBL" id="AGNL01004014">
    <property type="protein sequence ID" value="EJK74027.1"/>
    <property type="molecule type" value="Genomic_DNA"/>
</dbReference>
<evidence type="ECO:0000256" key="2">
    <source>
        <dbReference type="SAM" id="MobiDB-lite"/>
    </source>
</evidence>
<accession>K0TP06</accession>
<evidence type="ECO:0000313" key="4">
    <source>
        <dbReference type="EMBL" id="EJK74027.1"/>
    </source>
</evidence>
<dbReference type="InterPro" id="IPR011249">
    <property type="entry name" value="Metalloenz_LuxS/M16"/>
</dbReference>
<dbReference type="GO" id="GO:0005739">
    <property type="term" value="C:mitochondrion"/>
    <property type="evidence" value="ECO:0007669"/>
    <property type="project" value="TreeGrafter"/>
</dbReference>
<evidence type="ECO:0000313" key="5">
    <source>
        <dbReference type="Proteomes" id="UP000266841"/>
    </source>
</evidence>
<sequence>VRSPGPPAALRGTGTAVLFLPGAATRADHHPRVWGADSTRGAVEEAATTAEVRVDPLGEADRCAVHSITVETPFCVVECPSGNAVLAMCAAAPAIRVQLTNGAGDPGIQSRYVLHHHSEAAVAGSLDPRCLDDAGDVAVGAEISWSNSLLFREDTLDSSLGPGSVDQQQNLGQSRREFRTSLEPLQLGSRSQSPGLSSETTMISSLTRVARSATRSTAAQSRQFSVLTATEEFPDVATTSPSPKKGSSSSVTTLASGLTVVTEDASLISTVSLTFPNAGSSSEHTSEAGAALANRYLSFKSGSGLSSALIVRNLEDVGATLFSGAGRRGATLGYTAAKENATFVAPLLATATESSFEKWDVKEAQGLAADESSKFASKPQAVLTDQIYAAAFGAQSSMGRSYYTSGASREAIMSFRERTYTLNGAVLAATGIDDHKAFVRMVEEEFPVAASANPLEPAAADYLGGEARLEKSSGSSLVALAFEGPSSAPIMNVLKHCLGSSAFASKQLVGLYGASSPGDAPATVDALSKTITATPSADVVAAAKAAAKGEALKALGSGSQSLADAMTGSILDSCGFSASALAESYDAVTVEDVTKAHSTMLKSKLAFAAVGDISAVPYHATIESRFS</sequence>
<dbReference type="OrthoDB" id="10251424at2759"/>
<dbReference type="Pfam" id="PF00675">
    <property type="entry name" value="Peptidase_M16"/>
    <property type="match status" value="1"/>
</dbReference>
<proteinExistence type="inferred from homology"/>
<dbReference type="OMA" id="CSFEKWD"/>
<name>K0TP06_THAOC</name>
<dbReference type="InterPro" id="IPR050361">
    <property type="entry name" value="MPP/UQCRC_Complex"/>
</dbReference>
<feature type="domain" description="Peptidase M16 N-terminal" evidence="3">
    <location>
        <begin position="266"/>
        <end position="395"/>
    </location>
</feature>
<comment type="caution">
    <text evidence="4">The sequence shown here is derived from an EMBL/GenBank/DDBJ whole genome shotgun (WGS) entry which is preliminary data.</text>
</comment>
<gene>
    <name evidence="4" type="ORF">THAOC_04322</name>
</gene>
<dbReference type="AlphaFoldDB" id="K0TP06"/>
<dbReference type="Gene3D" id="3.30.830.10">
    <property type="entry name" value="Metalloenzyme, LuxS/M16 peptidase-like"/>
    <property type="match status" value="2"/>
</dbReference>
<dbReference type="InterPro" id="IPR011765">
    <property type="entry name" value="Pept_M16_N"/>
</dbReference>
<organism evidence="4 5">
    <name type="scientific">Thalassiosira oceanica</name>
    <name type="common">Marine diatom</name>
    <dbReference type="NCBI Taxonomy" id="159749"/>
    <lineage>
        <taxon>Eukaryota</taxon>
        <taxon>Sar</taxon>
        <taxon>Stramenopiles</taxon>
        <taxon>Ochrophyta</taxon>
        <taxon>Bacillariophyta</taxon>
        <taxon>Coscinodiscophyceae</taxon>
        <taxon>Thalassiosirophycidae</taxon>
        <taxon>Thalassiosirales</taxon>
        <taxon>Thalassiosiraceae</taxon>
        <taxon>Thalassiosira</taxon>
    </lineage>
</organism>
<feature type="non-terminal residue" evidence="4">
    <location>
        <position position="1"/>
    </location>
</feature>
<evidence type="ECO:0000259" key="3">
    <source>
        <dbReference type="Pfam" id="PF00675"/>
    </source>
</evidence>
<dbReference type="Proteomes" id="UP000266841">
    <property type="component" value="Unassembled WGS sequence"/>
</dbReference>
<dbReference type="PANTHER" id="PTHR11851:SF49">
    <property type="entry name" value="MITOCHONDRIAL-PROCESSING PEPTIDASE SUBUNIT ALPHA"/>
    <property type="match status" value="1"/>
</dbReference>